<accession>A0A9D7PRA0</accession>
<evidence type="ECO:0000256" key="2">
    <source>
        <dbReference type="ARBA" id="ARBA00023136"/>
    </source>
</evidence>
<gene>
    <name evidence="6" type="ORF">IPL58_15660</name>
</gene>
<comment type="subcellular location">
    <subcellularLocation>
        <location evidence="1">Cell outer membrane</location>
    </subcellularLocation>
</comment>
<dbReference type="InterPro" id="IPR036942">
    <property type="entry name" value="Beta-barrel_TonB_sf"/>
</dbReference>
<dbReference type="InterPro" id="IPR000531">
    <property type="entry name" value="Beta-barrel_TonB"/>
</dbReference>
<proteinExistence type="predicted"/>
<evidence type="ECO:0000256" key="1">
    <source>
        <dbReference type="ARBA" id="ARBA00004442"/>
    </source>
</evidence>
<feature type="compositionally biased region" description="Basic and acidic residues" evidence="4">
    <location>
        <begin position="8"/>
        <end position="19"/>
    </location>
</feature>
<evidence type="ECO:0000256" key="4">
    <source>
        <dbReference type="SAM" id="MobiDB-lite"/>
    </source>
</evidence>
<keyword evidence="2" id="KW-0472">Membrane</keyword>
<keyword evidence="3" id="KW-0998">Cell outer membrane</keyword>
<reference evidence="6" key="1">
    <citation type="submission" date="2020-10" db="EMBL/GenBank/DDBJ databases">
        <title>Connecting structure to function with the recovery of over 1000 high-quality activated sludge metagenome-assembled genomes encoding full-length rRNA genes using long-read sequencing.</title>
        <authorList>
            <person name="Singleton C.M."/>
            <person name="Petriglieri F."/>
            <person name="Kristensen J.M."/>
            <person name="Kirkegaard R.H."/>
            <person name="Michaelsen T.Y."/>
            <person name="Andersen M.H."/>
            <person name="Karst S.M."/>
            <person name="Dueholm M.S."/>
            <person name="Nielsen P.H."/>
            <person name="Albertsen M."/>
        </authorList>
    </citation>
    <scope>NUCLEOTIDE SEQUENCE</scope>
    <source>
        <strain evidence="6">Hirt_18-Q3-R61-65_BATAC.395</strain>
    </source>
</reference>
<name>A0A9D7PRA0_9PROT</name>
<dbReference type="EMBL" id="JADJUC010000029">
    <property type="protein sequence ID" value="MBK8525341.1"/>
    <property type="molecule type" value="Genomic_DNA"/>
</dbReference>
<evidence type="ECO:0000313" key="6">
    <source>
        <dbReference type="EMBL" id="MBK8525341.1"/>
    </source>
</evidence>
<organism evidence="6 7">
    <name type="scientific">Candidatus Proximibacter danicus</name>
    <dbReference type="NCBI Taxonomy" id="2954365"/>
    <lineage>
        <taxon>Bacteria</taxon>
        <taxon>Pseudomonadati</taxon>
        <taxon>Pseudomonadota</taxon>
        <taxon>Betaproteobacteria</taxon>
        <taxon>Candidatus Proximibacter</taxon>
    </lineage>
</organism>
<comment type="caution">
    <text evidence="6">The sequence shown here is derived from an EMBL/GenBank/DDBJ whole genome shotgun (WGS) entry which is preliminary data.</text>
</comment>
<evidence type="ECO:0000259" key="5">
    <source>
        <dbReference type="Pfam" id="PF00593"/>
    </source>
</evidence>
<dbReference type="Proteomes" id="UP000886689">
    <property type="component" value="Unassembled WGS sequence"/>
</dbReference>
<dbReference type="AlphaFoldDB" id="A0A9D7PRA0"/>
<feature type="compositionally biased region" description="Low complexity" evidence="4">
    <location>
        <begin position="23"/>
        <end position="34"/>
    </location>
</feature>
<evidence type="ECO:0000256" key="3">
    <source>
        <dbReference type="ARBA" id="ARBA00023237"/>
    </source>
</evidence>
<dbReference type="Gene3D" id="2.40.170.20">
    <property type="entry name" value="TonB-dependent receptor, beta-barrel domain"/>
    <property type="match status" value="1"/>
</dbReference>
<protein>
    <submittedName>
        <fullName evidence="6">TonB-dependent receptor</fullName>
    </submittedName>
</protein>
<sequence length="247" mass="26899">MAAGQGADTDRRPAREHCRASKAKAASSASQLAPSLAGRFDSAPDLILRSSIGTGIKAPKLEEISGLTVRGAGFNSPLEADRGGNATLQAERNLNWELALDKHLPNETGTLGANLYVRRTEDFIERRTALEGTRWVDRPYNEGTARHWGLEFDAKLKGDAFGWKGAALRSHLTLPKARVEDERLGLTRDARPAALPVDARRDQACPCGRCRAGFYNQSTADRIPTSPANWPTPEGPGRCSTSMPRRR</sequence>
<dbReference type="GO" id="GO:0009279">
    <property type="term" value="C:cell outer membrane"/>
    <property type="evidence" value="ECO:0007669"/>
    <property type="project" value="UniProtKB-SubCell"/>
</dbReference>
<feature type="domain" description="TonB-dependent receptor-like beta-barrel" evidence="5">
    <location>
        <begin position="25"/>
        <end position="168"/>
    </location>
</feature>
<feature type="region of interest" description="Disordered" evidence="4">
    <location>
        <begin position="221"/>
        <end position="247"/>
    </location>
</feature>
<evidence type="ECO:0000313" key="7">
    <source>
        <dbReference type="Proteomes" id="UP000886689"/>
    </source>
</evidence>
<dbReference type="SUPFAM" id="SSF56935">
    <property type="entry name" value="Porins"/>
    <property type="match status" value="1"/>
</dbReference>
<feature type="region of interest" description="Disordered" evidence="4">
    <location>
        <begin position="1"/>
        <end position="34"/>
    </location>
</feature>
<keyword evidence="6" id="KW-0675">Receptor</keyword>
<dbReference type="Pfam" id="PF00593">
    <property type="entry name" value="TonB_dep_Rec_b-barrel"/>
    <property type="match status" value="1"/>
</dbReference>